<dbReference type="InterPro" id="IPR040339">
    <property type="entry name" value="At1g16860-like"/>
</dbReference>
<sequence>MNDLSNAVVREQNSESCNPIPRKAICILVALFVTGLSVSIFILIVVHNPIFFLSFILLSAFVLSFIAWNRLNWRHNYATIRFLRSFPDSELASAREGQLVKITGVVSCGSVSLESSYERTTRCIYASTLLYEYGGFRLKPSAANMSCFQWNLTYCERFSTDFYITDQKSGIRAMVKAGPGCKVVPLIVESKLVSTTRNCRSLSSPLRKWLQERNLSVEARLLRLEEGYIQEGSTVTVIGVLQKNNEVVMIVQPEELLTTGCLWEKLLFPIDIDGLVLGVSSLPGRIMNPDYRSHIEQ</sequence>
<keyword evidence="1" id="KW-1133">Transmembrane helix</keyword>
<feature type="transmembrane region" description="Helical" evidence="1">
    <location>
        <begin position="50"/>
        <end position="68"/>
    </location>
</feature>
<dbReference type="Proteomes" id="UP000091857">
    <property type="component" value="Chromosome 5"/>
</dbReference>
<dbReference type="EMBL" id="CM004391">
    <property type="protein sequence ID" value="OAY48961.1"/>
    <property type="molecule type" value="Genomic_DNA"/>
</dbReference>
<protein>
    <submittedName>
        <fullName evidence="2">Uncharacterized protein</fullName>
    </submittedName>
</protein>
<dbReference type="OMA" id="FILIVVH"/>
<organism evidence="2 3">
    <name type="scientific">Manihot esculenta</name>
    <name type="common">Cassava</name>
    <name type="synonym">Jatropha manihot</name>
    <dbReference type="NCBI Taxonomy" id="3983"/>
    <lineage>
        <taxon>Eukaryota</taxon>
        <taxon>Viridiplantae</taxon>
        <taxon>Streptophyta</taxon>
        <taxon>Embryophyta</taxon>
        <taxon>Tracheophyta</taxon>
        <taxon>Spermatophyta</taxon>
        <taxon>Magnoliopsida</taxon>
        <taxon>eudicotyledons</taxon>
        <taxon>Gunneridae</taxon>
        <taxon>Pentapetalae</taxon>
        <taxon>rosids</taxon>
        <taxon>fabids</taxon>
        <taxon>Malpighiales</taxon>
        <taxon>Euphorbiaceae</taxon>
        <taxon>Crotonoideae</taxon>
        <taxon>Manihoteae</taxon>
        <taxon>Manihot</taxon>
    </lineage>
</organism>
<dbReference type="OrthoDB" id="1875545at2759"/>
<evidence type="ECO:0000313" key="3">
    <source>
        <dbReference type="Proteomes" id="UP000091857"/>
    </source>
</evidence>
<feature type="transmembrane region" description="Helical" evidence="1">
    <location>
        <begin position="24"/>
        <end position="44"/>
    </location>
</feature>
<evidence type="ECO:0000313" key="2">
    <source>
        <dbReference type="EMBL" id="OAY48961.1"/>
    </source>
</evidence>
<reference evidence="3" key="1">
    <citation type="journal article" date="2016" name="Nat. Biotechnol.">
        <title>Sequencing wild and cultivated cassava and related species reveals extensive interspecific hybridization and genetic diversity.</title>
        <authorList>
            <person name="Bredeson J.V."/>
            <person name="Lyons J.B."/>
            <person name="Prochnik S.E."/>
            <person name="Wu G.A."/>
            <person name="Ha C.M."/>
            <person name="Edsinger-Gonzales E."/>
            <person name="Grimwood J."/>
            <person name="Schmutz J."/>
            <person name="Rabbi I.Y."/>
            <person name="Egesi C."/>
            <person name="Nauluvula P."/>
            <person name="Lebot V."/>
            <person name="Ndunguru J."/>
            <person name="Mkamilo G."/>
            <person name="Bart R.S."/>
            <person name="Setter T.L."/>
            <person name="Gleadow R.M."/>
            <person name="Kulakow P."/>
            <person name="Ferguson M.E."/>
            <person name="Rounsley S."/>
            <person name="Rokhsar D.S."/>
        </authorList>
    </citation>
    <scope>NUCLEOTIDE SEQUENCE [LARGE SCALE GENOMIC DNA]</scope>
    <source>
        <strain evidence="3">cv. AM560-2</strain>
    </source>
</reference>
<dbReference type="Gramene" id="Manes.05G018800.1.v8.1">
    <property type="protein sequence ID" value="Manes.05G018800.1.v8.1.CDS"/>
    <property type="gene ID" value="Manes.05G018800.v8.1"/>
</dbReference>
<evidence type="ECO:0000256" key="1">
    <source>
        <dbReference type="SAM" id="Phobius"/>
    </source>
</evidence>
<dbReference type="PANTHER" id="PTHR33709:SF20">
    <property type="entry name" value="OS04G0541900 PROTEIN"/>
    <property type="match status" value="1"/>
</dbReference>
<dbReference type="AlphaFoldDB" id="A0A2C9VSI8"/>
<gene>
    <name evidence="2" type="ORF">MANES_05G018800v8</name>
</gene>
<dbReference type="STRING" id="3983.A0A2C9VSI8"/>
<keyword evidence="1" id="KW-0812">Transmembrane</keyword>
<dbReference type="PANTHER" id="PTHR33709">
    <property type="entry name" value="OSJNBA0035M09.9 PROTEIN"/>
    <property type="match status" value="1"/>
</dbReference>
<accession>A0A2C9VSI8</accession>
<keyword evidence="1" id="KW-0472">Membrane</keyword>
<proteinExistence type="predicted"/>
<comment type="caution">
    <text evidence="2">The sequence shown here is derived from an EMBL/GenBank/DDBJ whole genome shotgun (WGS) entry which is preliminary data.</text>
</comment>
<name>A0A2C9VSI8_MANES</name>
<keyword evidence="3" id="KW-1185">Reference proteome</keyword>